<dbReference type="PROSITE" id="PS50005">
    <property type="entry name" value="TPR"/>
    <property type="match status" value="1"/>
</dbReference>
<dbReference type="AlphaFoldDB" id="F4QGF3"/>
<dbReference type="PANTHER" id="PTHR10098:SF108">
    <property type="entry name" value="TETRATRICOPEPTIDE REPEAT PROTEIN 28"/>
    <property type="match status" value="1"/>
</dbReference>
<proteinExistence type="predicted"/>
<dbReference type="PANTHER" id="PTHR10098">
    <property type="entry name" value="RAPSYN-RELATED"/>
    <property type="match status" value="1"/>
</dbReference>
<dbReference type="OrthoDB" id="9787760at2"/>
<dbReference type="RefSeq" id="WP_006272835.1">
    <property type="nucleotide sequence ID" value="NZ_GL883077.1"/>
</dbReference>
<dbReference type="InterPro" id="IPR024983">
    <property type="entry name" value="CHAT_dom"/>
</dbReference>
<dbReference type="InterPro" id="IPR011990">
    <property type="entry name" value="TPR-like_helical_dom_sf"/>
</dbReference>
<keyword evidence="1" id="KW-0802">TPR repeat</keyword>
<dbReference type="Pfam" id="PF13424">
    <property type="entry name" value="TPR_12"/>
    <property type="match status" value="1"/>
</dbReference>
<feature type="chain" id="PRO_5003314056" evidence="2">
    <location>
        <begin position="21"/>
        <end position="964"/>
    </location>
</feature>
<name>F4QGF3_9CAUL</name>
<dbReference type="eggNOG" id="COG0457">
    <property type="taxonomic scope" value="Bacteria"/>
</dbReference>
<accession>F4QGF3</accession>
<dbReference type="SUPFAM" id="SSF48452">
    <property type="entry name" value="TPR-like"/>
    <property type="match status" value="3"/>
</dbReference>
<gene>
    <name evidence="4" type="ORF">ABI_20750</name>
</gene>
<keyword evidence="5" id="KW-1185">Reference proteome</keyword>
<evidence type="ECO:0000313" key="4">
    <source>
        <dbReference type="EMBL" id="EGF93634.1"/>
    </source>
</evidence>
<evidence type="ECO:0000256" key="2">
    <source>
        <dbReference type="SAM" id="SignalP"/>
    </source>
</evidence>
<sequence length="964" mass="102534">MRSWAIAVIAAACLTVPAFALPPAASDLRARIDEMASRDQPTDPKAFVAMIQPLWDEVNRTQAPAPDFAKVARHYALAQNENGNIPEAQAAIDAAIARLEAAGLGGDRQTALLLLSKGIYQAQRGDAAGSLVTKKLALERFLAFEGEDGATVRAVRSSVAFSLMQLGRLRQAMEYYALALRNLPAEDPNPYSTSTHLGNYAVGLRLMGDYDGSITAANKALDIARNQLPRGHRAATYALSNLATTLTEIGRYDEAEALYREAIDLTVETRGRDSYEGGTFTLYLATCLQLQGRDEEAEVLTRAALNILVAHPSEANPDTEALARLALAEFATGRGDPAAAEAELRRALGSLEPTGSLGDTTRAAVRTDLAGALLVQRHFDEALTTVDLALDYLRRETAPAAAERVKAESLRALILARLGRLDEALETCTPLTETLTTALEKGQASRSGHGLIDAYRIAFSRCADVAISAGHPDLAFSAAQRAAQSEITTMSQSLAVRAASTTPEAAELARRFQDTQSLRLRLDRERNFARGKSDDDIRSLDRQIAATESELADIRGKLNSVFPAFDSLSRPQPRTIADVAAGLAPGHALVLPLPGDDRLLTLVVTRDGLTWDSAPYAAHALRHDVAAVRTSIDSAVADSSRGFDRTAAWHLGRALLTPKIRMALKGTRELEFLGSGSLMSLPLGLLITAQPAGHDDDPRALRNTAWLIRDYAVSVKPALLATASQTAYGSGFLGIGAPALGPPGTGNDIRAASLYRGGGDKDALADTEALLRLPGLPNAKSELERMSRALNLPGTTLMLGEEATETRVKTADLTNYGVVAFATHGLTEGLGMHEPALVLTPPAQPSAGDDGLLTASDIAGLRLKARWVILSACNSGSGREAGAGGYSGLARAFMQAGTDSLLVSMWPVRDDIADRLSVDTVRRHARGDSQAEALRKAVLDLMKDTKVVGGANPAIWAPFSVVVR</sequence>
<dbReference type="eggNOG" id="COG4995">
    <property type="taxonomic scope" value="Bacteria"/>
</dbReference>
<evidence type="ECO:0000259" key="3">
    <source>
        <dbReference type="Pfam" id="PF12770"/>
    </source>
</evidence>
<dbReference type="EMBL" id="GL883077">
    <property type="protein sequence ID" value="EGF93634.1"/>
    <property type="molecule type" value="Genomic_DNA"/>
</dbReference>
<dbReference type="HOGENOM" id="CLU_002404_1_0_5"/>
<feature type="repeat" description="TPR" evidence="1">
    <location>
        <begin position="236"/>
        <end position="269"/>
    </location>
</feature>
<reference evidence="5" key="1">
    <citation type="submission" date="2011-03" db="EMBL/GenBank/DDBJ databases">
        <title>Draft genome sequence of Brevundimonas diminuta.</title>
        <authorList>
            <person name="Brown P.J.B."/>
            <person name="Buechlein A."/>
            <person name="Hemmerich C."/>
            <person name="Brun Y.V."/>
        </authorList>
    </citation>
    <scope>NUCLEOTIDE SEQUENCE [LARGE SCALE GENOMIC DNA]</scope>
    <source>
        <strain evidence="5">C19</strain>
    </source>
</reference>
<keyword evidence="2" id="KW-0732">Signal</keyword>
<dbReference type="Proteomes" id="UP000006512">
    <property type="component" value="Unassembled WGS sequence"/>
</dbReference>
<organism evidence="4 5">
    <name type="scientific">Asticcacaulis biprosthecium C19</name>
    <dbReference type="NCBI Taxonomy" id="715226"/>
    <lineage>
        <taxon>Bacteria</taxon>
        <taxon>Pseudomonadati</taxon>
        <taxon>Pseudomonadota</taxon>
        <taxon>Alphaproteobacteria</taxon>
        <taxon>Caulobacterales</taxon>
        <taxon>Caulobacteraceae</taxon>
        <taxon>Asticcacaulis</taxon>
    </lineage>
</organism>
<dbReference type="STRING" id="715226.ABI_20750"/>
<feature type="domain" description="CHAT" evidence="3">
    <location>
        <begin position="650"/>
        <end position="960"/>
    </location>
</feature>
<evidence type="ECO:0000313" key="5">
    <source>
        <dbReference type="Proteomes" id="UP000006512"/>
    </source>
</evidence>
<dbReference type="InterPro" id="IPR019734">
    <property type="entry name" value="TPR_rpt"/>
</dbReference>
<dbReference type="Pfam" id="PF12770">
    <property type="entry name" value="CHAT"/>
    <property type="match status" value="1"/>
</dbReference>
<protein>
    <submittedName>
        <fullName evidence="4">Tetratricopeptide repeat family protein</fullName>
    </submittedName>
</protein>
<dbReference type="SMART" id="SM00028">
    <property type="entry name" value="TPR"/>
    <property type="match status" value="6"/>
</dbReference>
<evidence type="ECO:0000256" key="1">
    <source>
        <dbReference type="PROSITE-ProRule" id="PRU00339"/>
    </source>
</evidence>
<dbReference type="Gene3D" id="1.25.40.10">
    <property type="entry name" value="Tetratricopeptide repeat domain"/>
    <property type="match status" value="3"/>
</dbReference>
<feature type="signal peptide" evidence="2">
    <location>
        <begin position="1"/>
        <end position="20"/>
    </location>
</feature>